<gene>
    <name evidence="5" type="ORF">RCF65_12135</name>
</gene>
<comment type="caution">
    <text evidence="5">The sequence shown here is derived from an EMBL/GenBank/DDBJ whole genome shotgun (WGS) entry which is preliminary data.</text>
</comment>
<dbReference type="EMBL" id="JAVGJF010000360">
    <property type="protein sequence ID" value="MDQ7176717.1"/>
    <property type="molecule type" value="Genomic_DNA"/>
</dbReference>
<dbReference type="SUPFAM" id="SSF47323">
    <property type="entry name" value="Anticodon-binding domain of a subclass of class I aminoacyl-tRNA synthetases"/>
    <property type="match status" value="1"/>
</dbReference>
<keyword evidence="3" id="KW-0067">ATP-binding</keyword>
<evidence type="ECO:0000259" key="4">
    <source>
        <dbReference type="Pfam" id="PF23493"/>
    </source>
</evidence>
<evidence type="ECO:0000313" key="6">
    <source>
        <dbReference type="Proteomes" id="UP001240157"/>
    </source>
</evidence>
<dbReference type="GO" id="GO:0016874">
    <property type="term" value="F:ligase activity"/>
    <property type="evidence" value="ECO:0007669"/>
    <property type="project" value="UniProtKB-KW"/>
</dbReference>
<proteinExistence type="predicted"/>
<dbReference type="AlphaFoldDB" id="A0ABD5AZ64"/>
<accession>A0ABD5AZ64</accession>
<dbReference type="Proteomes" id="UP001240157">
    <property type="component" value="Unassembled WGS sequence"/>
</dbReference>
<sequence length="48" mass="5785">EDIEQFIEERNEARKNKDFARADEIRDMLKARHIILEDTPQGVRFKRG</sequence>
<dbReference type="InterPro" id="IPR056411">
    <property type="entry name" value="CysS_C"/>
</dbReference>
<evidence type="ECO:0000313" key="5">
    <source>
        <dbReference type="EMBL" id="MDQ7176717.1"/>
    </source>
</evidence>
<keyword evidence="2" id="KW-0547">Nucleotide-binding</keyword>
<evidence type="ECO:0000256" key="2">
    <source>
        <dbReference type="ARBA" id="ARBA00022741"/>
    </source>
</evidence>
<dbReference type="GO" id="GO:0005524">
    <property type="term" value="F:ATP binding"/>
    <property type="evidence" value="ECO:0007669"/>
    <property type="project" value="UniProtKB-KW"/>
</dbReference>
<evidence type="ECO:0000256" key="1">
    <source>
        <dbReference type="ARBA" id="ARBA00022598"/>
    </source>
</evidence>
<feature type="non-terminal residue" evidence="5">
    <location>
        <position position="1"/>
    </location>
</feature>
<evidence type="ECO:0000256" key="3">
    <source>
        <dbReference type="ARBA" id="ARBA00022840"/>
    </source>
</evidence>
<name>A0ABD5AZ64_STACR</name>
<keyword evidence="1 5" id="KW-0436">Ligase</keyword>
<dbReference type="InterPro" id="IPR009080">
    <property type="entry name" value="tRNAsynth_Ia_anticodon-bd"/>
</dbReference>
<reference evidence="5 6" key="1">
    <citation type="submission" date="2023-08" db="EMBL/GenBank/DDBJ databases">
        <title>Whole genome sequencing of Staphylococcus chromogenes NNSch 2386.</title>
        <authorList>
            <person name="Kropotov V.S."/>
            <person name="Boriskina E.V."/>
            <person name="Gordinskaya N.A."/>
            <person name="Shkurkina I.S."/>
            <person name="Kryazhev D.V."/>
            <person name="Alekseeva A.E."/>
            <person name="Makhova M.A."/>
        </authorList>
    </citation>
    <scope>NUCLEOTIDE SEQUENCE [LARGE SCALE GENOMIC DNA]</scope>
    <source>
        <strain evidence="5 6">NNSch 2386</strain>
    </source>
</reference>
<protein>
    <submittedName>
        <fullName evidence="5">Cysteine--tRNA ligase</fullName>
    </submittedName>
</protein>
<organism evidence="5 6">
    <name type="scientific">Staphylococcus chromogenes</name>
    <name type="common">Staphylococcus hyicus subsp. chromogenes</name>
    <dbReference type="NCBI Taxonomy" id="46126"/>
    <lineage>
        <taxon>Bacteria</taxon>
        <taxon>Bacillati</taxon>
        <taxon>Bacillota</taxon>
        <taxon>Bacilli</taxon>
        <taxon>Bacillales</taxon>
        <taxon>Staphylococcaceae</taxon>
        <taxon>Staphylococcus</taxon>
    </lineage>
</organism>
<dbReference type="Pfam" id="PF23493">
    <property type="entry name" value="CysS_C"/>
    <property type="match status" value="1"/>
</dbReference>
<feature type="domain" description="Cysteinyl-tRNA ligase anticodon binding" evidence="4">
    <location>
        <begin position="2"/>
        <end position="42"/>
    </location>
</feature>
<dbReference type="Gene3D" id="1.20.120.1910">
    <property type="entry name" value="Cysteine-tRNA ligase, C-terminal anti-codon recognition domain"/>
    <property type="match status" value="1"/>
</dbReference>